<sequence length="137" mass="15741">MSWYTTGVANWERSKLSLFVDELNIVFSGGVGFSSSVSLEQYDSLVSFQGGLHFCRQCGYATKYRPHMKSHLCKHTGERHFKCYVCPAAFRDSGSLRKHVRTHTGERPFSCVHCGVSFTLKHHLTRHMERFHADKKL</sequence>
<dbReference type="PANTHER" id="PTHR24394">
    <property type="entry name" value="ZINC FINGER PROTEIN"/>
    <property type="match status" value="1"/>
</dbReference>
<comment type="caution">
    <text evidence="13">The sequence shown here is derived from an EMBL/GenBank/DDBJ whole genome shotgun (WGS) entry which is preliminary data.</text>
</comment>
<keyword evidence="10" id="KW-0539">Nucleus</keyword>
<dbReference type="InterPro" id="IPR036236">
    <property type="entry name" value="Znf_C2H2_sf"/>
</dbReference>
<name>A0A9J6ECA3_RHIMP</name>
<evidence type="ECO:0000256" key="6">
    <source>
        <dbReference type="ARBA" id="ARBA00022833"/>
    </source>
</evidence>
<evidence type="ECO:0000259" key="12">
    <source>
        <dbReference type="PROSITE" id="PS50157"/>
    </source>
</evidence>
<evidence type="ECO:0000256" key="1">
    <source>
        <dbReference type="ARBA" id="ARBA00004123"/>
    </source>
</evidence>
<dbReference type="EMBL" id="JABSTU010000005">
    <property type="protein sequence ID" value="KAH8031709.1"/>
    <property type="molecule type" value="Genomic_DNA"/>
</dbReference>
<accession>A0A9J6ECA3</accession>
<keyword evidence="4" id="KW-0677">Repeat</keyword>
<dbReference type="GO" id="GO:0008270">
    <property type="term" value="F:zinc ion binding"/>
    <property type="evidence" value="ECO:0007669"/>
    <property type="project" value="UniProtKB-KW"/>
</dbReference>
<dbReference type="GO" id="GO:0000981">
    <property type="term" value="F:DNA-binding transcription factor activity, RNA polymerase II-specific"/>
    <property type="evidence" value="ECO:0007669"/>
    <property type="project" value="TreeGrafter"/>
</dbReference>
<dbReference type="Pfam" id="PF00096">
    <property type="entry name" value="zf-C2H2"/>
    <property type="match status" value="2"/>
</dbReference>
<evidence type="ECO:0000313" key="14">
    <source>
        <dbReference type="Proteomes" id="UP000821866"/>
    </source>
</evidence>
<dbReference type="GO" id="GO:0005634">
    <property type="term" value="C:nucleus"/>
    <property type="evidence" value="ECO:0007669"/>
    <property type="project" value="UniProtKB-SubCell"/>
</dbReference>
<keyword evidence="6" id="KW-0862">Zinc</keyword>
<dbReference type="InterPro" id="IPR013087">
    <property type="entry name" value="Znf_C2H2_type"/>
</dbReference>
<evidence type="ECO:0000256" key="10">
    <source>
        <dbReference type="ARBA" id="ARBA00023242"/>
    </source>
</evidence>
<evidence type="ECO:0000256" key="4">
    <source>
        <dbReference type="ARBA" id="ARBA00022737"/>
    </source>
</evidence>
<dbReference type="FunFam" id="3.30.160.60:FF:000508">
    <property type="entry name" value="Myeloid zinc finger 1"/>
    <property type="match status" value="1"/>
</dbReference>
<evidence type="ECO:0000256" key="9">
    <source>
        <dbReference type="ARBA" id="ARBA00023163"/>
    </source>
</evidence>
<feature type="domain" description="C2H2-type" evidence="12">
    <location>
        <begin position="109"/>
        <end position="137"/>
    </location>
</feature>
<evidence type="ECO:0000313" key="13">
    <source>
        <dbReference type="EMBL" id="KAH8031709.1"/>
    </source>
</evidence>
<keyword evidence="9" id="KW-0804">Transcription</keyword>
<dbReference type="Proteomes" id="UP000821866">
    <property type="component" value="Chromosome 3"/>
</dbReference>
<keyword evidence="3" id="KW-0479">Metal-binding</keyword>
<dbReference type="FunFam" id="3.30.160.60:FF:000733">
    <property type="entry name" value="Zinc finger protein 236 variant"/>
    <property type="match status" value="1"/>
</dbReference>
<feature type="domain" description="C2H2-type" evidence="12">
    <location>
        <begin position="53"/>
        <end position="80"/>
    </location>
</feature>
<proteinExistence type="inferred from homology"/>
<reference evidence="13" key="2">
    <citation type="submission" date="2021-09" db="EMBL/GenBank/DDBJ databases">
        <authorList>
            <person name="Jia N."/>
            <person name="Wang J."/>
            <person name="Shi W."/>
            <person name="Du L."/>
            <person name="Sun Y."/>
            <person name="Zhan W."/>
            <person name="Jiang J."/>
            <person name="Wang Q."/>
            <person name="Zhang B."/>
            <person name="Ji P."/>
            <person name="Sakyi L.B."/>
            <person name="Cui X."/>
            <person name="Yuan T."/>
            <person name="Jiang B."/>
            <person name="Yang W."/>
            <person name="Lam T.T.-Y."/>
            <person name="Chang Q."/>
            <person name="Ding S."/>
            <person name="Wang X."/>
            <person name="Zhu J."/>
            <person name="Ruan X."/>
            <person name="Zhao L."/>
            <person name="Wei J."/>
            <person name="Que T."/>
            <person name="Du C."/>
            <person name="Cheng J."/>
            <person name="Dai P."/>
            <person name="Han X."/>
            <person name="Huang E."/>
            <person name="Gao Y."/>
            <person name="Liu J."/>
            <person name="Shao H."/>
            <person name="Ye R."/>
            <person name="Li L."/>
            <person name="Wei W."/>
            <person name="Wang X."/>
            <person name="Wang C."/>
            <person name="Huo Q."/>
            <person name="Li W."/>
            <person name="Guo W."/>
            <person name="Chen H."/>
            <person name="Chen S."/>
            <person name="Zhou L."/>
            <person name="Zhou L."/>
            <person name="Ni X."/>
            <person name="Tian J."/>
            <person name="Zhou Y."/>
            <person name="Sheng Y."/>
            <person name="Liu T."/>
            <person name="Pan Y."/>
            <person name="Xia L."/>
            <person name="Li J."/>
            <person name="Zhao F."/>
            <person name="Cao W."/>
        </authorList>
    </citation>
    <scope>NUCLEOTIDE SEQUENCE</scope>
    <source>
        <strain evidence="13">Rmic-2018</strain>
        <tissue evidence="13">Larvae</tissue>
    </source>
</reference>
<evidence type="ECO:0000256" key="7">
    <source>
        <dbReference type="ARBA" id="ARBA00023015"/>
    </source>
</evidence>
<keyword evidence="8" id="KW-0238">DNA-binding</keyword>
<keyword evidence="14" id="KW-1185">Reference proteome</keyword>
<dbReference type="VEuPathDB" id="VectorBase:LOC119165021"/>
<dbReference type="Gene3D" id="3.30.160.60">
    <property type="entry name" value="Classic Zinc Finger"/>
    <property type="match status" value="2"/>
</dbReference>
<comment type="subcellular location">
    <subcellularLocation>
        <location evidence="1">Nucleus</location>
    </subcellularLocation>
</comment>
<dbReference type="GO" id="GO:0003677">
    <property type="term" value="F:DNA binding"/>
    <property type="evidence" value="ECO:0007669"/>
    <property type="project" value="UniProtKB-KW"/>
</dbReference>
<protein>
    <recommendedName>
        <fullName evidence="12">C2H2-type domain-containing protein</fullName>
    </recommendedName>
</protein>
<gene>
    <name evidence="13" type="ORF">HPB51_020088</name>
</gene>
<organism evidence="13 14">
    <name type="scientific">Rhipicephalus microplus</name>
    <name type="common">Cattle tick</name>
    <name type="synonym">Boophilus microplus</name>
    <dbReference type="NCBI Taxonomy" id="6941"/>
    <lineage>
        <taxon>Eukaryota</taxon>
        <taxon>Metazoa</taxon>
        <taxon>Ecdysozoa</taxon>
        <taxon>Arthropoda</taxon>
        <taxon>Chelicerata</taxon>
        <taxon>Arachnida</taxon>
        <taxon>Acari</taxon>
        <taxon>Parasitiformes</taxon>
        <taxon>Ixodida</taxon>
        <taxon>Ixodoidea</taxon>
        <taxon>Ixodidae</taxon>
        <taxon>Rhipicephalinae</taxon>
        <taxon>Rhipicephalus</taxon>
        <taxon>Boophilus</taxon>
    </lineage>
</organism>
<dbReference type="PROSITE" id="PS50157">
    <property type="entry name" value="ZINC_FINGER_C2H2_2"/>
    <property type="match status" value="3"/>
</dbReference>
<dbReference type="PROSITE" id="PS00028">
    <property type="entry name" value="ZINC_FINGER_C2H2_1"/>
    <property type="match status" value="2"/>
</dbReference>
<evidence type="ECO:0000256" key="3">
    <source>
        <dbReference type="ARBA" id="ARBA00022723"/>
    </source>
</evidence>
<evidence type="ECO:0000256" key="8">
    <source>
        <dbReference type="ARBA" id="ARBA00023125"/>
    </source>
</evidence>
<feature type="domain" description="C2H2-type" evidence="12">
    <location>
        <begin position="81"/>
        <end position="108"/>
    </location>
</feature>
<evidence type="ECO:0000256" key="11">
    <source>
        <dbReference type="PROSITE-ProRule" id="PRU00042"/>
    </source>
</evidence>
<reference evidence="13" key="1">
    <citation type="journal article" date="2020" name="Cell">
        <title>Large-Scale Comparative Analyses of Tick Genomes Elucidate Their Genetic Diversity and Vector Capacities.</title>
        <authorList>
            <consortium name="Tick Genome and Microbiome Consortium (TIGMIC)"/>
            <person name="Jia N."/>
            <person name="Wang J."/>
            <person name="Shi W."/>
            <person name="Du L."/>
            <person name="Sun Y."/>
            <person name="Zhan W."/>
            <person name="Jiang J.F."/>
            <person name="Wang Q."/>
            <person name="Zhang B."/>
            <person name="Ji P."/>
            <person name="Bell-Sakyi L."/>
            <person name="Cui X.M."/>
            <person name="Yuan T.T."/>
            <person name="Jiang B.G."/>
            <person name="Yang W.F."/>
            <person name="Lam T.T."/>
            <person name="Chang Q.C."/>
            <person name="Ding S.J."/>
            <person name="Wang X.J."/>
            <person name="Zhu J.G."/>
            <person name="Ruan X.D."/>
            <person name="Zhao L."/>
            <person name="Wei J.T."/>
            <person name="Ye R.Z."/>
            <person name="Que T.C."/>
            <person name="Du C.H."/>
            <person name="Zhou Y.H."/>
            <person name="Cheng J.X."/>
            <person name="Dai P.F."/>
            <person name="Guo W.B."/>
            <person name="Han X.H."/>
            <person name="Huang E.J."/>
            <person name="Li L.F."/>
            <person name="Wei W."/>
            <person name="Gao Y.C."/>
            <person name="Liu J.Z."/>
            <person name="Shao H.Z."/>
            <person name="Wang X."/>
            <person name="Wang C.C."/>
            <person name="Yang T.C."/>
            <person name="Huo Q.B."/>
            <person name="Li W."/>
            <person name="Chen H.Y."/>
            <person name="Chen S.E."/>
            <person name="Zhou L.G."/>
            <person name="Ni X.B."/>
            <person name="Tian J.H."/>
            <person name="Sheng Y."/>
            <person name="Liu T."/>
            <person name="Pan Y.S."/>
            <person name="Xia L.Y."/>
            <person name="Li J."/>
            <person name="Zhao F."/>
            <person name="Cao W.C."/>
        </authorList>
    </citation>
    <scope>NUCLEOTIDE SEQUENCE</scope>
    <source>
        <strain evidence="13">Rmic-2018</strain>
    </source>
</reference>
<dbReference type="GO" id="GO:0042802">
    <property type="term" value="F:identical protein binding"/>
    <property type="evidence" value="ECO:0007669"/>
    <property type="project" value="UniProtKB-ARBA"/>
</dbReference>
<evidence type="ECO:0000256" key="2">
    <source>
        <dbReference type="ARBA" id="ARBA00006991"/>
    </source>
</evidence>
<keyword evidence="7" id="KW-0805">Transcription regulation</keyword>
<dbReference type="AlphaFoldDB" id="A0A9J6ECA3"/>
<dbReference type="SMART" id="SM00355">
    <property type="entry name" value="ZnF_C2H2"/>
    <property type="match status" value="3"/>
</dbReference>
<dbReference type="PANTHER" id="PTHR24394:SF44">
    <property type="entry name" value="ZINC FINGER PROTEIN 271-LIKE"/>
    <property type="match status" value="1"/>
</dbReference>
<comment type="similarity">
    <text evidence="2">Belongs to the krueppel C2H2-type zinc-finger protein family.</text>
</comment>
<dbReference type="SUPFAM" id="SSF57667">
    <property type="entry name" value="beta-beta-alpha zinc fingers"/>
    <property type="match status" value="1"/>
</dbReference>
<keyword evidence="5 11" id="KW-0863">Zinc-finger</keyword>
<evidence type="ECO:0000256" key="5">
    <source>
        <dbReference type="ARBA" id="ARBA00022771"/>
    </source>
</evidence>